<evidence type="ECO:0000256" key="1">
    <source>
        <dbReference type="SAM" id="MobiDB-lite"/>
    </source>
</evidence>
<dbReference type="RefSeq" id="WP_245127567.1">
    <property type="nucleotide sequence ID" value="NZ_CP095068.1"/>
</dbReference>
<organism evidence="2 3">
    <name type="scientific">Hymenobacter volaticus</name>
    <dbReference type="NCBI Taxonomy" id="2932254"/>
    <lineage>
        <taxon>Bacteria</taxon>
        <taxon>Pseudomonadati</taxon>
        <taxon>Bacteroidota</taxon>
        <taxon>Cytophagia</taxon>
        <taxon>Cytophagales</taxon>
        <taxon>Hymenobacteraceae</taxon>
        <taxon>Hymenobacter</taxon>
    </lineage>
</organism>
<feature type="compositionally biased region" description="Pro residues" evidence="1">
    <location>
        <begin position="1"/>
        <end position="10"/>
    </location>
</feature>
<keyword evidence="3" id="KW-1185">Reference proteome</keyword>
<reference evidence="2" key="1">
    <citation type="submission" date="2022-04" db="EMBL/GenBank/DDBJ databases">
        <title>Hymenobacter sp. isolated from the air.</title>
        <authorList>
            <person name="Won M."/>
            <person name="Lee C.-M."/>
            <person name="Woen H.-Y."/>
            <person name="Kwon S.-W."/>
        </authorList>
    </citation>
    <scope>NUCLEOTIDE SEQUENCE</scope>
    <source>
        <strain evidence="2">5420S-77</strain>
        <plasmid evidence="2">unnamed7</plasmid>
    </source>
</reference>
<evidence type="ECO:0000313" key="3">
    <source>
        <dbReference type="Proteomes" id="UP000830401"/>
    </source>
</evidence>
<accession>A0ABY4GFR5</accession>
<dbReference type="EMBL" id="CP095068">
    <property type="protein sequence ID" value="UOQ69719.1"/>
    <property type="molecule type" value="Genomic_DNA"/>
</dbReference>
<protein>
    <recommendedName>
        <fullName evidence="4">Antitoxin VbhA domain-containing protein</fullName>
    </recommendedName>
</protein>
<sequence length="72" mass="8289">MSYFPTPPQALPAEEQQSWRQRAEKARHLSGLAEAGILQVSLTTLDLLQRYVRAELTLEQLVRLQSQRLSNR</sequence>
<name>A0ABY4GFR5_9BACT</name>
<evidence type="ECO:0008006" key="4">
    <source>
        <dbReference type="Google" id="ProtNLM"/>
    </source>
</evidence>
<dbReference type="Proteomes" id="UP000830401">
    <property type="component" value="Plasmid unnamed7"/>
</dbReference>
<keyword evidence="2" id="KW-0614">Plasmid</keyword>
<geneLocation type="plasmid" evidence="2 3">
    <name>unnamed7</name>
</geneLocation>
<gene>
    <name evidence="2" type="ORF">MUN86_29860</name>
</gene>
<feature type="region of interest" description="Disordered" evidence="1">
    <location>
        <begin position="1"/>
        <end position="22"/>
    </location>
</feature>
<evidence type="ECO:0000313" key="2">
    <source>
        <dbReference type="EMBL" id="UOQ69719.1"/>
    </source>
</evidence>
<proteinExistence type="predicted"/>